<dbReference type="PROSITE" id="PS50850">
    <property type="entry name" value="MFS"/>
    <property type="match status" value="1"/>
</dbReference>
<feature type="transmembrane region" description="Helical" evidence="7">
    <location>
        <begin position="50"/>
        <end position="72"/>
    </location>
</feature>
<comment type="caution">
    <text evidence="9">The sequence shown here is derived from an EMBL/GenBank/DDBJ whole genome shotgun (WGS) entry which is preliminary data.</text>
</comment>
<sequence>MVRHREGSGEGSGPAHIREIAGASLIGTVVEWYDFFLYGTMAALVFNSEFFPVVSPLLGTMIAFGTFAAGFVTRPLGGIVFGHFGDRLGRKQMLVLTMMIMGGATFVMGLLPTYAQIGMWAPVLLLVLRMLQGIGLGGEWGGAAVMAVEHAPAQHRGLYSSWPQMGVPIGLLLSTGVVTAVGWLGHDALVAWAWRIPFLLSAVLIAVGLFIRLRIAEPPAFEAIKEAGEQATTPLLEVLRRHPRTTLLAIGARFSESVTFNIYNAFLLTYTTLVLGLPSSVVLQGLLVAALVGMVVIPLAGALSDRIGRRPVYLAGALVALLTAFPLFMLVDTRDTSLIWIALVIGWGIAACGMYGPQAAFFAELYPTRVRYSGMSVVYQVGVLPSGAVAPLVGTALVAASGGASWPVAAYVAVIALITVVSLLLSPETRRRALDADTPDSARAR</sequence>
<evidence type="ECO:0000259" key="8">
    <source>
        <dbReference type="PROSITE" id="PS50850"/>
    </source>
</evidence>
<dbReference type="InterPro" id="IPR020846">
    <property type="entry name" value="MFS_dom"/>
</dbReference>
<feature type="domain" description="Major facilitator superfamily (MFS) profile" evidence="8">
    <location>
        <begin position="20"/>
        <end position="430"/>
    </location>
</feature>
<evidence type="ECO:0000313" key="10">
    <source>
        <dbReference type="Proteomes" id="UP001500804"/>
    </source>
</evidence>
<proteinExistence type="predicted"/>
<accession>A0ABP9NU62</accession>
<evidence type="ECO:0000256" key="6">
    <source>
        <dbReference type="ARBA" id="ARBA00023136"/>
    </source>
</evidence>
<feature type="transmembrane region" description="Helical" evidence="7">
    <location>
        <begin position="377"/>
        <end position="400"/>
    </location>
</feature>
<dbReference type="EMBL" id="BAABJO010000029">
    <property type="protein sequence ID" value="GAA5134213.1"/>
    <property type="molecule type" value="Genomic_DNA"/>
</dbReference>
<feature type="transmembrane region" description="Helical" evidence="7">
    <location>
        <begin position="337"/>
        <end position="356"/>
    </location>
</feature>
<evidence type="ECO:0000256" key="5">
    <source>
        <dbReference type="ARBA" id="ARBA00022989"/>
    </source>
</evidence>
<feature type="transmembrane region" description="Helical" evidence="7">
    <location>
        <begin position="312"/>
        <end position="331"/>
    </location>
</feature>
<feature type="transmembrane region" description="Helical" evidence="7">
    <location>
        <begin position="20"/>
        <end position="38"/>
    </location>
</feature>
<dbReference type="CDD" id="cd17369">
    <property type="entry name" value="MFS_ShiA_like"/>
    <property type="match status" value="1"/>
</dbReference>
<evidence type="ECO:0000256" key="2">
    <source>
        <dbReference type="ARBA" id="ARBA00022448"/>
    </source>
</evidence>
<keyword evidence="3" id="KW-1003">Cell membrane</keyword>
<dbReference type="Gene3D" id="1.20.1250.20">
    <property type="entry name" value="MFS general substrate transporter like domains"/>
    <property type="match status" value="1"/>
</dbReference>
<dbReference type="Proteomes" id="UP001500804">
    <property type="component" value="Unassembled WGS sequence"/>
</dbReference>
<name>A0ABP9NU62_9PSEU</name>
<keyword evidence="4 7" id="KW-0812">Transmembrane</keyword>
<keyword evidence="5 7" id="KW-1133">Transmembrane helix</keyword>
<dbReference type="PANTHER" id="PTHR43045:SF1">
    <property type="entry name" value="SHIKIMATE TRANSPORTER"/>
    <property type="match status" value="1"/>
</dbReference>
<keyword evidence="6 7" id="KW-0472">Membrane</keyword>
<feature type="transmembrane region" description="Helical" evidence="7">
    <location>
        <begin position="406"/>
        <end position="425"/>
    </location>
</feature>
<protein>
    <submittedName>
        <fullName evidence="9">MFS transporter</fullName>
    </submittedName>
</protein>
<evidence type="ECO:0000256" key="4">
    <source>
        <dbReference type="ARBA" id="ARBA00022692"/>
    </source>
</evidence>
<feature type="transmembrane region" description="Helical" evidence="7">
    <location>
        <begin position="165"/>
        <end position="186"/>
    </location>
</feature>
<dbReference type="PANTHER" id="PTHR43045">
    <property type="entry name" value="SHIKIMATE TRANSPORTER"/>
    <property type="match status" value="1"/>
</dbReference>
<feature type="transmembrane region" description="Helical" evidence="7">
    <location>
        <begin position="192"/>
        <end position="211"/>
    </location>
</feature>
<dbReference type="InterPro" id="IPR005829">
    <property type="entry name" value="Sugar_transporter_CS"/>
</dbReference>
<dbReference type="Pfam" id="PF07690">
    <property type="entry name" value="MFS_1"/>
    <property type="match status" value="1"/>
</dbReference>
<evidence type="ECO:0000256" key="7">
    <source>
        <dbReference type="SAM" id="Phobius"/>
    </source>
</evidence>
<gene>
    <name evidence="9" type="ORF">GCM10023320_61630</name>
</gene>
<keyword evidence="2" id="KW-0813">Transport</keyword>
<dbReference type="RefSeq" id="WP_345609814.1">
    <property type="nucleotide sequence ID" value="NZ_BAABJO010000029.1"/>
</dbReference>
<dbReference type="PROSITE" id="PS00216">
    <property type="entry name" value="SUGAR_TRANSPORT_1"/>
    <property type="match status" value="1"/>
</dbReference>
<feature type="transmembrane region" description="Helical" evidence="7">
    <location>
        <begin position="93"/>
        <end position="111"/>
    </location>
</feature>
<evidence type="ECO:0000256" key="3">
    <source>
        <dbReference type="ARBA" id="ARBA00022475"/>
    </source>
</evidence>
<organism evidence="9 10">
    <name type="scientific">Pseudonocardia adelaidensis</name>
    <dbReference type="NCBI Taxonomy" id="648754"/>
    <lineage>
        <taxon>Bacteria</taxon>
        <taxon>Bacillati</taxon>
        <taxon>Actinomycetota</taxon>
        <taxon>Actinomycetes</taxon>
        <taxon>Pseudonocardiales</taxon>
        <taxon>Pseudonocardiaceae</taxon>
        <taxon>Pseudonocardia</taxon>
    </lineage>
</organism>
<reference evidence="10" key="1">
    <citation type="journal article" date="2019" name="Int. J. Syst. Evol. Microbiol.">
        <title>The Global Catalogue of Microorganisms (GCM) 10K type strain sequencing project: providing services to taxonomists for standard genome sequencing and annotation.</title>
        <authorList>
            <consortium name="The Broad Institute Genomics Platform"/>
            <consortium name="The Broad Institute Genome Sequencing Center for Infectious Disease"/>
            <person name="Wu L."/>
            <person name="Ma J."/>
        </authorList>
    </citation>
    <scope>NUCLEOTIDE SEQUENCE [LARGE SCALE GENOMIC DNA]</scope>
    <source>
        <strain evidence="10">JCM 18302</strain>
    </source>
</reference>
<dbReference type="InterPro" id="IPR036259">
    <property type="entry name" value="MFS_trans_sf"/>
</dbReference>
<evidence type="ECO:0000256" key="1">
    <source>
        <dbReference type="ARBA" id="ARBA00004651"/>
    </source>
</evidence>
<dbReference type="InterPro" id="IPR011701">
    <property type="entry name" value="MFS"/>
</dbReference>
<comment type="subcellular location">
    <subcellularLocation>
        <location evidence="1">Cell membrane</location>
        <topology evidence="1">Multi-pass membrane protein</topology>
    </subcellularLocation>
</comment>
<dbReference type="SUPFAM" id="SSF103473">
    <property type="entry name" value="MFS general substrate transporter"/>
    <property type="match status" value="1"/>
</dbReference>
<feature type="transmembrane region" description="Helical" evidence="7">
    <location>
        <begin position="281"/>
        <end position="300"/>
    </location>
</feature>
<keyword evidence="10" id="KW-1185">Reference proteome</keyword>
<evidence type="ECO:0000313" key="9">
    <source>
        <dbReference type="EMBL" id="GAA5134213.1"/>
    </source>
</evidence>